<reference evidence="2" key="1">
    <citation type="journal article" date="2020" name="Nat. Genet.">
        <title>Genomic diversifications of five Gossypium allopolyploid species and their impact on cotton improvement.</title>
        <authorList>
            <person name="Chen Z.J."/>
            <person name="Sreedasyam A."/>
            <person name="Ando A."/>
            <person name="Song Q."/>
            <person name="De Santiago L.M."/>
            <person name="Hulse-Kemp A.M."/>
            <person name="Ding M."/>
            <person name="Ye W."/>
            <person name="Kirkbride R.C."/>
            <person name="Jenkins J."/>
            <person name="Plott C."/>
            <person name="Lovell J."/>
            <person name="Lin Y.M."/>
            <person name="Vaughn R."/>
            <person name="Liu B."/>
            <person name="Simpson S."/>
            <person name="Scheffler B.E."/>
            <person name="Wen L."/>
            <person name="Saski C.A."/>
            <person name="Grover C.E."/>
            <person name="Hu G."/>
            <person name="Conover J.L."/>
            <person name="Carlson J.W."/>
            <person name="Shu S."/>
            <person name="Boston L.B."/>
            <person name="Williams M."/>
            <person name="Peterson D.G."/>
            <person name="McGee K."/>
            <person name="Jones D.C."/>
            <person name="Wendel J.F."/>
            <person name="Stelly D.M."/>
            <person name="Grimwood J."/>
            <person name="Schmutz J."/>
        </authorList>
    </citation>
    <scope>NUCLEOTIDE SEQUENCE [LARGE SCALE GENOMIC DNA]</scope>
    <source>
        <strain evidence="2">cv. TM-1</strain>
    </source>
</reference>
<feature type="compositionally biased region" description="Basic residues" evidence="1">
    <location>
        <begin position="88"/>
        <end position="102"/>
    </location>
</feature>
<proteinExistence type="predicted"/>
<dbReference type="RefSeq" id="XP_040942903.1">
    <property type="nucleotide sequence ID" value="XM_041086969.1"/>
</dbReference>
<dbReference type="PaxDb" id="3635-A0A1U8MQ33"/>
<dbReference type="OMA" id="FLEFVSC"/>
<dbReference type="OrthoDB" id="1917265at2759"/>
<keyword evidence="2" id="KW-1185">Reference proteome</keyword>
<name>A0A1U8MQ33_GOSHI</name>
<dbReference type="RefSeq" id="XP_016728910.1">
    <property type="nucleotide sequence ID" value="XM_016873421.1"/>
</dbReference>
<dbReference type="GeneID" id="107940013"/>
<dbReference type="Proteomes" id="UP000818029">
    <property type="component" value="Chromosome D01"/>
</dbReference>
<dbReference type="PANTHER" id="PTHR35318">
    <property type="entry name" value="BNAA10G08410D PROTEIN"/>
    <property type="match status" value="1"/>
</dbReference>
<evidence type="ECO:0000313" key="4">
    <source>
        <dbReference type="RefSeq" id="XP_040942903.1"/>
    </source>
</evidence>
<reference evidence="3" key="2">
    <citation type="submission" date="2025-04" db="UniProtKB">
        <authorList>
            <consortium name="RefSeq"/>
        </authorList>
    </citation>
    <scope>IDENTIFICATION</scope>
    <source>
        <tissue evidence="3">Leaf</tissue>
    </source>
</reference>
<protein>
    <submittedName>
        <fullName evidence="3">Uncharacterized protein LOC107940013</fullName>
    </submittedName>
</protein>
<dbReference type="KEGG" id="ghi:107940013"/>
<dbReference type="AlphaFoldDB" id="A0A1U8MQ33"/>
<gene>
    <name evidence="3 4" type="primary">LOC107940013</name>
</gene>
<sequence>MRSFLDWVSCWSTTPQVSIREEVETPPSKEETNSLMPLDTEDLRKKKIRVRTGTSPQWKPTLRVITEDNVMAKKTPSEATKTTVDKVGKRKTTGGSRSKVHVRSYNNDTGRKSVPVVLPALSPTPFMF</sequence>
<evidence type="ECO:0000313" key="2">
    <source>
        <dbReference type="Proteomes" id="UP000818029"/>
    </source>
</evidence>
<evidence type="ECO:0000256" key="1">
    <source>
        <dbReference type="SAM" id="MobiDB-lite"/>
    </source>
</evidence>
<dbReference type="PANTHER" id="PTHR35318:SF2">
    <property type="entry name" value="OS08G0138900 PROTEIN"/>
    <property type="match status" value="1"/>
</dbReference>
<feature type="region of interest" description="Disordered" evidence="1">
    <location>
        <begin position="75"/>
        <end position="110"/>
    </location>
</feature>
<evidence type="ECO:0000313" key="3">
    <source>
        <dbReference type="RefSeq" id="XP_016728910.1"/>
    </source>
</evidence>
<organism evidence="2 3">
    <name type="scientific">Gossypium hirsutum</name>
    <name type="common">Upland cotton</name>
    <name type="synonym">Gossypium mexicanum</name>
    <dbReference type="NCBI Taxonomy" id="3635"/>
    <lineage>
        <taxon>Eukaryota</taxon>
        <taxon>Viridiplantae</taxon>
        <taxon>Streptophyta</taxon>
        <taxon>Embryophyta</taxon>
        <taxon>Tracheophyta</taxon>
        <taxon>Spermatophyta</taxon>
        <taxon>Magnoliopsida</taxon>
        <taxon>eudicotyledons</taxon>
        <taxon>Gunneridae</taxon>
        <taxon>Pentapetalae</taxon>
        <taxon>rosids</taxon>
        <taxon>malvids</taxon>
        <taxon>Malvales</taxon>
        <taxon>Malvaceae</taxon>
        <taxon>Malvoideae</taxon>
        <taxon>Gossypium</taxon>
    </lineage>
</organism>
<accession>A0A1U8MQ33</accession>